<gene>
    <name evidence="2" type="ORF">P5G62_010135</name>
</gene>
<evidence type="ECO:0000313" key="2">
    <source>
        <dbReference type="EMBL" id="MFB3167467.1"/>
    </source>
</evidence>
<dbReference type="RefSeq" id="WP_306075000.1">
    <property type="nucleotide sequence ID" value="NZ_JAROBZ020000001.1"/>
</dbReference>
<feature type="domain" description="Competence protein CoiA-like N-terminal" evidence="1">
    <location>
        <begin position="21"/>
        <end position="59"/>
    </location>
</feature>
<evidence type="ECO:0000259" key="1">
    <source>
        <dbReference type="Pfam" id="PF25164"/>
    </source>
</evidence>
<dbReference type="Proteomes" id="UP001241748">
    <property type="component" value="Unassembled WGS sequence"/>
</dbReference>
<name>A0ABV4YRU6_9BACI</name>
<accession>A0ABV4YRU6</accession>
<protein>
    <submittedName>
        <fullName evidence="2">Competence protein CoiA family protein</fullName>
    </submittedName>
</protein>
<sequence>MSVKLHCAYDQRDNLRYIGDRLEKNLKYFCPHCKEEVSIKKGTIREHHFSHKPNSNCSATSETILHFEAKHYLAEQIANLDGEEVIFSFNLGKYIPALNVLNKKAGINVNSNISLYEIIHFFRIYNSTVEAIIPESKYIADIIAYSSSGTSYFVVEIFVSHESDKPKIDHLFNKRIPYLELIPFFDDSGKIQFTVHGYYLPGFFDPYKGKVDNAFLEQLYPLYENSLIEMAKRRIDEEEILKLKLLAVQSLKKDVEKDSLYSEVITALDEYSMTTNIQNEMTLVERTEILEEVITRFYSNSPYLVGKTSKSSLVIRKETQMFKKIIDQLLTQINISVLIGKTMGQEEQKEGIIGFELGIPQPSQLSKAIEKALELKLDDYERRFEKKLMGRK</sequence>
<organism evidence="2 3">
    <name type="scientific">Neobacillus driksii</name>
    <dbReference type="NCBI Taxonomy" id="3035913"/>
    <lineage>
        <taxon>Bacteria</taxon>
        <taxon>Bacillati</taxon>
        <taxon>Bacillota</taxon>
        <taxon>Bacilli</taxon>
        <taxon>Bacillales</taxon>
        <taxon>Bacillaceae</taxon>
        <taxon>Neobacillus</taxon>
    </lineage>
</organism>
<evidence type="ECO:0000313" key="3">
    <source>
        <dbReference type="Proteomes" id="UP001241748"/>
    </source>
</evidence>
<keyword evidence="3" id="KW-1185">Reference proteome</keyword>
<dbReference type="EMBL" id="JAROBZ020000001">
    <property type="protein sequence ID" value="MFB3167467.1"/>
    <property type="molecule type" value="Genomic_DNA"/>
</dbReference>
<dbReference type="InterPro" id="IPR057253">
    <property type="entry name" value="CoiA-like_N"/>
</dbReference>
<reference evidence="2 3" key="1">
    <citation type="submission" date="2024-05" db="EMBL/GenBank/DDBJ databases">
        <authorList>
            <person name="Venkateswaran K."/>
        </authorList>
    </citation>
    <scope>NUCLEOTIDE SEQUENCE [LARGE SCALE GENOMIC DNA]</scope>
    <source>
        <strain evidence="2 3">179-C4-2-HS</strain>
    </source>
</reference>
<comment type="caution">
    <text evidence="2">The sequence shown here is derived from an EMBL/GenBank/DDBJ whole genome shotgun (WGS) entry which is preliminary data.</text>
</comment>
<proteinExistence type="predicted"/>
<dbReference type="Pfam" id="PF25164">
    <property type="entry name" value="CoiA_N"/>
    <property type="match status" value="1"/>
</dbReference>